<evidence type="ECO:0000313" key="3">
    <source>
        <dbReference type="Proteomes" id="UP000243084"/>
    </source>
</evidence>
<proteinExistence type="predicted"/>
<dbReference type="AlphaFoldDB" id="A0A1I5QVI4"/>
<feature type="region of interest" description="Disordered" evidence="1">
    <location>
        <begin position="1"/>
        <end position="34"/>
    </location>
</feature>
<name>A0A1I5QVI4_9GAMM</name>
<dbReference type="Proteomes" id="UP000243084">
    <property type="component" value="Unassembled WGS sequence"/>
</dbReference>
<gene>
    <name evidence="2" type="ORF">SAMN05216229_10312</name>
</gene>
<reference evidence="3" key="1">
    <citation type="submission" date="2016-10" db="EMBL/GenBank/DDBJ databases">
        <authorList>
            <person name="Varghese N."/>
            <person name="Submissions S."/>
        </authorList>
    </citation>
    <scope>NUCLEOTIDE SEQUENCE [LARGE SCALE GENOMIC DNA]</scope>
    <source>
        <strain evidence="3">JCM 18195</strain>
    </source>
</reference>
<evidence type="ECO:0000313" key="2">
    <source>
        <dbReference type="EMBL" id="SFP50120.1"/>
    </source>
</evidence>
<organism evidence="2 3">
    <name type="scientific">Geopseudomonas sagittaria</name>
    <dbReference type="NCBI Taxonomy" id="1135990"/>
    <lineage>
        <taxon>Bacteria</taxon>
        <taxon>Pseudomonadati</taxon>
        <taxon>Pseudomonadota</taxon>
        <taxon>Gammaproteobacteria</taxon>
        <taxon>Pseudomonadales</taxon>
        <taxon>Pseudomonadaceae</taxon>
        <taxon>Geopseudomonas</taxon>
    </lineage>
</organism>
<protein>
    <submittedName>
        <fullName evidence="2">Uncharacterized protein</fullName>
    </submittedName>
</protein>
<sequence>MNLVEPGRAQTDLFAPVSRNSSQELMDGSDGPRA</sequence>
<evidence type="ECO:0000256" key="1">
    <source>
        <dbReference type="SAM" id="MobiDB-lite"/>
    </source>
</evidence>
<dbReference type="EMBL" id="FOXM01000003">
    <property type="protein sequence ID" value="SFP50120.1"/>
    <property type="molecule type" value="Genomic_DNA"/>
</dbReference>
<keyword evidence="3" id="KW-1185">Reference proteome</keyword>
<accession>A0A1I5QVI4</accession>